<dbReference type="Pfam" id="PF00582">
    <property type="entry name" value="Usp"/>
    <property type="match status" value="1"/>
</dbReference>
<keyword evidence="5" id="KW-1185">Reference proteome</keyword>
<evidence type="ECO:0000256" key="1">
    <source>
        <dbReference type="ARBA" id="ARBA00008791"/>
    </source>
</evidence>
<name>A0ABZ2SR99_9ENTE</name>
<dbReference type="Proteomes" id="UP000664701">
    <property type="component" value="Chromosome"/>
</dbReference>
<dbReference type="PANTHER" id="PTHR46268">
    <property type="entry name" value="STRESS RESPONSE PROTEIN NHAX"/>
    <property type="match status" value="1"/>
</dbReference>
<evidence type="ECO:0000313" key="4">
    <source>
        <dbReference type="EMBL" id="WYJ78057.1"/>
    </source>
</evidence>
<dbReference type="PRINTS" id="PR01438">
    <property type="entry name" value="UNVRSLSTRESS"/>
</dbReference>
<evidence type="ECO:0000313" key="5">
    <source>
        <dbReference type="Proteomes" id="UP000664701"/>
    </source>
</evidence>
<sequence length="142" mass="15625">MVHKHILVAIDGSAMERKVIAKAVEEAKLKEASLTVVRILDTPSYLLNSPRLMKMMEGTRKYLVEELASIKQEIAQTLPEDSLSVIVSYGNPKQQIIAYATEPERAIDLIIIGATGESEETLAGSTTTYLINRAPCDVLVVR</sequence>
<protein>
    <recommendedName>
        <fullName evidence="2">Universal stress protein</fullName>
    </recommendedName>
</protein>
<keyword evidence="2" id="KW-0963">Cytoplasm</keyword>
<dbReference type="Gene3D" id="3.40.50.12370">
    <property type="match status" value="1"/>
</dbReference>
<evidence type="ECO:0000256" key="2">
    <source>
        <dbReference type="PIRNR" id="PIRNR006276"/>
    </source>
</evidence>
<dbReference type="PANTHER" id="PTHR46268:SF6">
    <property type="entry name" value="UNIVERSAL STRESS PROTEIN UP12"/>
    <property type="match status" value="1"/>
</dbReference>
<reference evidence="4 5" key="1">
    <citation type="submission" date="2024-03" db="EMBL/GenBank/DDBJ databases">
        <title>The Genome Sequence of Enterococcus sp. DIV2402.</title>
        <authorList>
            <consortium name="The Broad Institute Genomics Platform"/>
            <consortium name="The Broad Institute Microbial Omics Core"/>
            <consortium name="The Broad Institute Genomic Center for Infectious Diseases"/>
            <person name="Earl A."/>
            <person name="Manson A."/>
            <person name="Gilmore M."/>
            <person name="Schwartman J."/>
            <person name="Shea T."/>
            <person name="Abouelleil A."/>
            <person name="Cao P."/>
            <person name="Chapman S."/>
            <person name="Cusick C."/>
            <person name="Young S."/>
            <person name="Neafsey D."/>
            <person name="Nusbaum C."/>
            <person name="Birren B."/>
        </authorList>
    </citation>
    <scope>NUCLEOTIDE SEQUENCE [LARGE SCALE GENOMIC DNA]</scope>
    <source>
        <strain evidence="4 5">DIV2402</strain>
    </source>
</reference>
<dbReference type="PIRSF" id="PIRSF006276">
    <property type="entry name" value="UspA"/>
    <property type="match status" value="1"/>
</dbReference>
<evidence type="ECO:0000259" key="3">
    <source>
        <dbReference type="Pfam" id="PF00582"/>
    </source>
</evidence>
<accession>A0ABZ2SR99</accession>
<dbReference type="CDD" id="cd00293">
    <property type="entry name" value="USP-like"/>
    <property type="match status" value="1"/>
</dbReference>
<comment type="similarity">
    <text evidence="1 2">Belongs to the universal stress protein A family.</text>
</comment>
<dbReference type="InterPro" id="IPR006015">
    <property type="entry name" value="Universal_stress_UspA"/>
</dbReference>
<feature type="domain" description="UspA" evidence="3">
    <location>
        <begin position="4"/>
        <end position="142"/>
    </location>
</feature>
<organism evidence="4 5">
    <name type="scientific">Candidatus Enterococcus lowellii</name>
    <dbReference type="NCBI Taxonomy" id="2230877"/>
    <lineage>
        <taxon>Bacteria</taxon>
        <taxon>Bacillati</taxon>
        <taxon>Bacillota</taxon>
        <taxon>Bacilli</taxon>
        <taxon>Lactobacillales</taxon>
        <taxon>Enterococcaceae</taxon>
        <taxon>Enterococcus</taxon>
    </lineage>
</organism>
<proteinExistence type="inferred from homology"/>
<dbReference type="InterPro" id="IPR006016">
    <property type="entry name" value="UspA"/>
</dbReference>
<dbReference type="SUPFAM" id="SSF52402">
    <property type="entry name" value="Adenine nucleotide alpha hydrolases-like"/>
    <property type="match status" value="1"/>
</dbReference>
<comment type="subcellular location">
    <subcellularLocation>
        <location evidence="2">Cytoplasm</location>
    </subcellularLocation>
</comment>
<dbReference type="EMBL" id="CP147251">
    <property type="protein sequence ID" value="WYJ78057.1"/>
    <property type="molecule type" value="Genomic_DNA"/>
</dbReference>
<gene>
    <name evidence="4" type="ORF">DOK78_002713</name>
</gene>